<gene>
    <name evidence="2" type="ORF">GCM10022214_64310</name>
</gene>
<dbReference type="EMBL" id="BAAAZG010000048">
    <property type="protein sequence ID" value="GAA4093397.1"/>
    <property type="molecule type" value="Genomic_DNA"/>
</dbReference>
<dbReference type="SUPFAM" id="SSF50475">
    <property type="entry name" value="FMN-binding split barrel"/>
    <property type="match status" value="1"/>
</dbReference>
<evidence type="ECO:0000313" key="3">
    <source>
        <dbReference type="Proteomes" id="UP001500683"/>
    </source>
</evidence>
<reference evidence="3" key="1">
    <citation type="journal article" date="2019" name="Int. J. Syst. Evol. Microbiol.">
        <title>The Global Catalogue of Microorganisms (GCM) 10K type strain sequencing project: providing services to taxonomists for standard genome sequencing and annotation.</title>
        <authorList>
            <consortium name="The Broad Institute Genomics Platform"/>
            <consortium name="The Broad Institute Genome Sequencing Center for Infectious Disease"/>
            <person name="Wu L."/>
            <person name="Ma J."/>
        </authorList>
    </citation>
    <scope>NUCLEOTIDE SEQUENCE [LARGE SCALE GENOMIC DNA]</scope>
    <source>
        <strain evidence="3">JCM 16702</strain>
    </source>
</reference>
<protein>
    <submittedName>
        <fullName evidence="2">Pyridoxamine 5'-phosphate oxidase family protein</fullName>
    </submittedName>
</protein>
<proteinExistence type="predicted"/>
<organism evidence="2 3">
    <name type="scientific">Actinomadura miaoliensis</name>
    <dbReference type="NCBI Taxonomy" id="430685"/>
    <lineage>
        <taxon>Bacteria</taxon>
        <taxon>Bacillati</taxon>
        <taxon>Actinomycetota</taxon>
        <taxon>Actinomycetes</taxon>
        <taxon>Streptosporangiales</taxon>
        <taxon>Thermomonosporaceae</taxon>
        <taxon>Actinomadura</taxon>
    </lineage>
</organism>
<dbReference type="InterPro" id="IPR012349">
    <property type="entry name" value="Split_barrel_FMN-bd"/>
</dbReference>
<dbReference type="Proteomes" id="UP001500683">
    <property type="component" value="Unassembled WGS sequence"/>
</dbReference>
<feature type="region of interest" description="Disordered" evidence="1">
    <location>
        <begin position="138"/>
        <end position="159"/>
    </location>
</feature>
<dbReference type="RefSeq" id="WP_344955128.1">
    <property type="nucleotide sequence ID" value="NZ_BAAAZG010000048.1"/>
</dbReference>
<dbReference type="Gene3D" id="2.30.110.10">
    <property type="entry name" value="Electron Transport, Fmn-binding Protein, Chain A"/>
    <property type="match status" value="1"/>
</dbReference>
<evidence type="ECO:0000313" key="2">
    <source>
        <dbReference type="EMBL" id="GAA4093397.1"/>
    </source>
</evidence>
<dbReference type="InterPro" id="IPR024747">
    <property type="entry name" value="Pyridox_Oxase-rel"/>
</dbReference>
<accession>A0ABP7WPB0</accession>
<comment type="caution">
    <text evidence="2">The sequence shown here is derived from an EMBL/GenBank/DDBJ whole genome shotgun (WGS) entry which is preliminary data.</text>
</comment>
<name>A0ABP7WPB0_9ACTN</name>
<sequence length="159" mass="17330">MRHDTKDANGGLQVIGTRECLDLMRSVPIGRIVFTDRALPAIQPVNFVLDADDSVIIRTVPGSKLAAATRGAIVAFEADDFDEADRTGWSVTLVGPARAVTSPAERARLARLPLTPWSPGTRDHFIRVTARHVTGRRILRPPTAPPRRDAVSAHVQEEP</sequence>
<dbReference type="Pfam" id="PF12900">
    <property type="entry name" value="Pyridox_ox_2"/>
    <property type="match status" value="1"/>
</dbReference>
<evidence type="ECO:0000256" key="1">
    <source>
        <dbReference type="SAM" id="MobiDB-lite"/>
    </source>
</evidence>
<keyword evidence="3" id="KW-1185">Reference proteome</keyword>
<feature type="compositionally biased region" description="Basic and acidic residues" evidence="1">
    <location>
        <begin position="146"/>
        <end position="159"/>
    </location>
</feature>